<keyword evidence="4" id="KW-0574">Periplasm</keyword>
<dbReference type="SUPFAM" id="SSF49584">
    <property type="entry name" value="Periplasmic chaperone C-domain"/>
    <property type="match status" value="1"/>
</dbReference>
<comment type="subcellular location">
    <subcellularLocation>
        <location evidence="1">Periplasm</location>
    </subcellularLocation>
</comment>
<dbReference type="PRINTS" id="PR00969">
    <property type="entry name" value="CHAPERONPILI"/>
</dbReference>
<dbReference type="InterPro" id="IPR013783">
    <property type="entry name" value="Ig-like_fold"/>
</dbReference>
<proteinExistence type="inferred from homology"/>
<dbReference type="SUPFAM" id="SSF49354">
    <property type="entry name" value="PapD-like"/>
    <property type="match status" value="1"/>
</dbReference>
<organism evidence="9 10">
    <name type="scientific">Yersinia enterocolitica</name>
    <dbReference type="NCBI Taxonomy" id="630"/>
    <lineage>
        <taxon>Bacteria</taxon>
        <taxon>Pseudomonadati</taxon>
        <taxon>Pseudomonadota</taxon>
        <taxon>Gammaproteobacteria</taxon>
        <taxon>Enterobacterales</taxon>
        <taxon>Yersiniaceae</taxon>
        <taxon>Yersinia</taxon>
    </lineage>
</organism>
<dbReference type="InterPro" id="IPR050643">
    <property type="entry name" value="Periplasmic_pilus_chap"/>
</dbReference>
<gene>
    <name evidence="9" type="primary">myfB</name>
    <name evidence="9" type="ORF">ERS137939_00559</name>
</gene>
<dbReference type="PANTHER" id="PTHR30251:SF9">
    <property type="entry name" value="CHAPERONE PROTEIN CAF1M"/>
    <property type="match status" value="1"/>
</dbReference>
<dbReference type="InterPro" id="IPR001829">
    <property type="entry name" value="Pili_assmbl_chaperone_bac"/>
</dbReference>
<dbReference type="InterPro" id="IPR016148">
    <property type="entry name" value="Pili_assmbl_chaperone_C"/>
</dbReference>
<feature type="domain" description="Pili assembly chaperone C-terminal" evidence="8">
    <location>
        <begin position="199"/>
        <end position="263"/>
    </location>
</feature>
<dbReference type="GO" id="GO:0071555">
    <property type="term" value="P:cell wall organization"/>
    <property type="evidence" value="ECO:0007669"/>
    <property type="project" value="InterPro"/>
</dbReference>
<evidence type="ECO:0000313" key="9">
    <source>
        <dbReference type="EMBL" id="CNF03898.1"/>
    </source>
</evidence>
<sequence length="270" mass="30317">MNSYCNYIKYTEHYLVLLIMLLLFLPKTYATVNTSLHTTHHSFSIKSEATRVIYPLSSAKGVSLSVTNPQDYPILVQTQVKGEDKHSAAPFVVTPPLFRLDGGMRGQIRVIRTGGKFPQDRESLQLLCLTGGPPKGGDLWDNSSYEQKRNKDSKGINLDIRLSISTCMKLFIRPEQLKNKPEDVAGKLTWKYKGKILEVNNPTPFYMNFHSVYLGGKNIDLFSADNKNYVAPYSKKSFSFSSGTDLSGREVAWEIINDYGGISKIFKAGI</sequence>
<dbReference type="Gene3D" id="2.60.40.10">
    <property type="entry name" value="Immunoglobulins"/>
    <property type="match status" value="2"/>
</dbReference>
<evidence type="ECO:0000256" key="4">
    <source>
        <dbReference type="ARBA" id="ARBA00022764"/>
    </source>
</evidence>
<evidence type="ECO:0000256" key="5">
    <source>
        <dbReference type="ARBA" id="ARBA00023186"/>
    </source>
</evidence>
<dbReference type="Pfam" id="PF02753">
    <property type="entry name" value="PapD_C"/>
    <property type="match status" value="1"/>
</dbReference>
<protein>
    <submittedName>
        <fullName evidence="9">Chaperone protein</fullName>
    </submittedName>
</protein>
<accession>A0A9P1M435</accession>
<dbReference type="InterPro" id="IPR008962">
    <property type="entry name" value="PapD-like_sf"/>
</dbReference>
<keyword evidence="3" id="KW-0732">Signal</keyword>
<keyword evidence="5" id="KW-0143">Chaperone</keyword>
<dbReference type="EMBL" id="CPZF01000001">
    <property type="protein sequence ID" value="CNF03898.1"/>
    <property type="molecule type" value="Genomic_DNA"/>
</dbReference>
<dbReference type="Proteomes" id="UP000041356">
    <property type="component" value="Unassembled WGS sequence"/>
</dbReference>
<evidence type="ECO:0000313" key="10">
    <source>
        <dbReference type="Proteomes" id="UP000041356"/>
    </source>
</evidence>
<reference evidence="9 10" key="1">
    <citation type="submission" date="2015-03" db="EMBL/GenBank/DDBJ databases">
        <authorList>
            <consortium name="Pathogen Informatics"/>
            <person name="Murphy D."/>
        </authorList>
    </citation>
    <scope>NUCLEOTIDE SEQUENCE [LARGE SCALE GENOMIC DNA]</scope>
    <source>
        <strain evidence="9 10">IP27818</strain>
    </source>
</reference>
<comment type="caution">
    <text evidence="9">The sequence shown here is derived from an EMBL/GenBank/DDBJ whole genome shotgun (WGS) entry which is preliminary data.</text>
</comment>
<dbReference type="InterPro" id="IPR036316">
    <property type="entry name" value="Pili_assmbl_chap_C_dom_sf"/>
</dbReference>
<evidence type="ECO:0000259" key="8">
    <source>
        <dbReference type="Pfam" id="PF02753"/>
    </source>
</evidence>
<dbReference type="Pfam" id="PF00345">
    <property type="entry name" value="PapD_N"/>
    <property type="match status" value="1"/>
</dbReference>
<comment type="similarity">
    <text evidence="2">Belongs to the periplasmic pilus chaperone family.</text>
</comment>
<evidence type="ECO:0000256" key="3">
    <source>
        <dbReference type="ARBA" id="ARBA00022729"/>
    </source>
</evidence>
<evidence type="ECO:0000256" key="6">
    <source>
        <dbReference type="ARBA" id="ARBA00023319"/>
    </source>
</evidence>
<evidence type="ECO:0000256" key="2">
    <source>
        <dbReference type="ARBA" id="ARBA00007399"/>
    </source>
</evidence>
<dbReference type="PANTHER" id="PTHR30251">
    <property type="entry name" value="PILUS ASSEMBLY CHAPERONE"/>
    <property type="match status" value="1"/>
</dbReference>
<dbReference type="AlphaFoldDB" id="A0A9P1M435"/>
<evidence type="ECO:0000256" key="1">
    <source>
        <dbReference type="ARBA" id="ARBA00004418"/>
    </source>
</evidence>
<dbReference type="GO" id="GO:0030288">
    <property type="term" value="C:outer membrane-bounded periplasmic space"/>
    <property type="evidence" value="ECO:0007669"/>
    <property type="project" value="InterPro"/>
</dbReference>
<keyword evidence="6" id="KW-0393">Immunoglobulin domain</keyword>
<dbReference type="InterPro" id="IPR016147">
    <property type="entry name" value="Pili_assmbl_chaperone_N"/>
</dbReference>
<name>A0A9P1M435_YEREN</name>
<feature type="domain" description="Pili assembly chaperone N-terminal" evidence="7">
    <location>
        <begin position="45"/>
        <end position="177"/>
    </location>
</feature>
<evidence type="ECO:0000259" key="7">
    <source>
        <dbReference type="Pfam" id="PF00345"/>
    </source>
</evidence>